<accession>A0A3G8ZHL0</accession>
<dbReference type="AlphaFoldDB" id="A0A3G8ZHL0"/>
<proteinExistence type="predicted"/>
<gene>
    <name evidence="1" type="ORF">EIB75_14275</name>
</gene>
<sequence>MRKLLLLSIIIIIGFSTILKSQNIDFKWEKDSINGKLVEKIAMSVPFTIENKTYRFQFDLGANMTLIYDKCFEKTEFIKNKKVDESMEAAGHKVFTVNDQNFSIGGLKIENYKLNGLLNFEQEEACGVVGADLFQNKYLIIDFPNKKITVSEKLKTTKKIDFVDIKIINNKPILPVEIDGKVYHFQYDTGASIFSMVSYKKNFQSLIDSSKIIENFNIRNFNNPLVVKAIETNKQIIIGKSTFKTKEFWFTDEDYFSFEQQGIDGVMGNIFFLDKTIVIDFKNKKFGIII</sequence>
<organism evidence="1 2">
    <name type="scientific">Epilithonimonas vandammei</name>
    <dbReference type="NCBI Taxonomy" id="2487072"/>
    <lineage>
        <taxon>Bacteria</taxon>
        <taxon>Pseudomonadati</taxon>
        <taxon>Bacteroidota</taxon>
        <taxon>Flavobacteriia</taxon>
        <taxon>Flavobacteriales</taxon>
        <taxon>Weeksellaceae</taxon>
        <taxon>Chryseobacterium group</taxon>
        <taxon>Epilithonimonas</taxon>
    </lineage>
</organism>
<evidence type="ECO:0000313" key="2">
    <source>
        <dbReference type="Proteomes" id="UP000272316"/>
    </source>
</evidence>
<protein>
    <recommendedName>
        <fullName evidence="3">Peptidase A2 domain-containing protein</fullName>
    </recommendedName>
</protein>
<dbReference type="Proteomes" id="UP000272316">
    <property type="component" value="Chromosome"/>
</dbReference>
<evidence type="ECO:0000313" key="1">
    <source>
        <dbReference type="EMBL" id="AZI56355.1"/>
    </source>
</evidence>
<dbReference type="KEGG" id="eva:EIB75_14275"/>
<dbReference type="EMBL" id="CP034160">
    <property type="protein sequence ID" value="AZI56355.1"/>
    <property type="molecule type" value="Genomic_DNA"/>
</dbReference>
<dbReference type="RefSeq" id="WP_124987082.1">
    <property type="nucleotide sequence ID" value="NZ_CP034160.1"/>
</dbReference>
<name>A0A3G8ZHL0_9FLAO</name>
<dbReference type="InterPro" id="IPR021109">
    <property type="entry name" value="Peptidase_aspartic_dom_sf"/>
</dbReference>
<dbReference type="Gene3D" id="2.40.70.10">
    <property type="entry name" value="Acid Proteases"/>
    <property type="match status" value="2"/>
</dbReference>
<evidence type="ECO:0008006" key="3">
    <source>
        <dbReference type="Google" id="ProtNLM"/>
    </source>
</evidence>
<reference evidence="2" key="1">
    <citation type="submission" date="2018-11" db="EMBL/GenBank/DDBJ databases">
        <title>Proposal to divide the Flavobacteriaceae and reorganize its genera based on Amino Acid Identity values calculated from whole genome sequences.</title>
        <authorList>
            <person name="Nicholson A.C."/>
            <person name="Gulvik C.A."/>
            <person name="Whitney A.M."/>
            <person name="Sheth M."/>
            <person name="Batra D."/>
            <person name="Pryor J."/>
            <person name="Bernardet J.-F."/>
            <person name="Hugo C."/>
            <person name="Kampfer P."/>
            <person name="Newman J.D."/>
            <person name="McQuiston J.R."/>
        </authorList>
    </citation>
    <scope>NUCLEOTIDE SEQUENCE [LARGE SCALE GENOMIC DNA]</scope>
    <source>
        <strain evidence="2">H6466</strain>
    </source>
</reference>